<dbReference type="SUPFAM" id="SSF55804">
    <property type="entry name" value="Phoshotransferase/anion transport protein"/>
    <property type="match status" value="1"/>
</dbReference>
<dbReference type="Gene3D" id="3.40.930.10">
    <property type="entry name" value="Mannitol-specific EII, Chain A"/>
    <property type="match status" value="1"/>
</dbReference>
<evidence type="ECO:0000256" key="1">
    <source>
        <dbReference type="ARBA" id="ARBA00022737"/>
    </source>
</evidence>
<dbReference type="InterPro" id="IPR013196">
    <property type="entry name" value="HTH_11"/>
</dbReference>
<accession>A0A1Q8E9V3</accession>
<evidence type="ECO:0000259" key="5">
    <source>
        <dbReference type="PROSITE" id="PS51372"/>
    </source>
</evidence>
<sequence>MRSDLVLSTLLDNDYTPEQTLAESLKVSRRTIQNDIKQLNELDSGFIIEKYKSGYRLSITDSALFQQYFESLQFDVVDSQEMRLDKIGFLLLVYPDYITIQFLANELCSSSSQIKKDLKKLEQLFKEQGLVLERKAHYGIRVKASLAEKIAWLLQHASYRGFITEYITDSQQSQISGLLSDWFQSCAYIPDIAEIHIAEQELALLLCMEMVAGSLGLEELDSVLDKDLETIKHLFSKDKRQFLENSLSIRTRQQQDTRSLSLKKRIGEYFQTFDTVHQTECSSDDEFLNVVCLHIAALIERSRKGIVSVNPYASHISKNYPVIYNAALKFSRWLEEVYQITITSDEIAYLATHMLVPYQKSRQKRLEQQYRIGVICSSGGGIAQLVHLKLRRIFPNAMIQTFSLLEKQAIQQFQPDLVFSITDIDCALPCPVIHLDEIQENLDDMSMASYIDSFQGSRSRSMEDLFLEWLSPTFFTIRGKEEYREILADLASQLEVDNQQIGYVRSLLEREDYLSTIYAHGVAIPHPMEMRGKENIISVCLLPRGVQTEGIHPKIIFMVSLKEGEVEKHQIISQVLSKLMEKPLGIEALLKTENYQEFRYQLKHILEGK</sequence>
<dbReference type="RefSeq" id="WP_075104283.1">
    <property type="nucleotide sequence ID" value="NZ_MSJM01000002.1"/>
</dbReference>
<dbReference type="EMBL" id="MSJM01000002">
    <property type="protein sequence ID" value="OLF48562.1"/>
    <property type="molecule type" value="Genomic_DNA"/>
</dbReference>
<evidence type="ECO:0000256" key="2">
    <source>
        <dbReference type="ARBA" id="ARBA00023015"/>
    </source>
</evidence>
<keyword evidence="1" id="KW-0677">Repeat</keyword>
<keyword evidence="2" id="KW-0805">Transcription regulation</keyword>
<dbReference type="InterPro" id="IPR016152">
    <property type="entry name" value="PTrfase/Anion_transptr"/>
</dbReference>
<dbReference type="PANTHER" id="PTHR30185:SF18">
    <property type="entry name" value="TRANSCRIPTIONAL REGULATOR MTLR"/>
    <property type="match status" value="1"/>
</dbReference>
<evidence type="ECO:0000313" key="7">
    <source>
        <dbReference type="Proteomes" id="UP000186890"/>
    </source>
</evidence>
<dbReference type="InterPro" id="IPR011608">
    <property type="entry name" value="PRD"/>
</dbReference>
<dbReference type="SUPFAM" id="SSF46785">
    <property type="entry name" value="Winged helix' DNA-binding domain"/>
    <property type="match status" value="1"/>
</dbReference>
<feature type="domain" description="PTS EIIA type-2" evidence="4">
    <location>
        <begin position="464"/>
        <end position="609"/>
    </location>
</feature>
<dbReference type="InterPro" id="IPR036388">
    <property type="entry name" value="WH-like_DNA-bd_sf"/>
</dbReference>
<dbReference type="Pfam" id="PF00359">
    <property type="entry name" value="PTS_EIIA_2"/>
    <property type="match status" value="1"/>
</dbReference>
<keyword evidence="3" id="KW-0804">Transcription</keyword>
<name>A0A1Q8E9V3_9STRE</name>
<dbReference type="PROSITE" id="PS51094">
    <property type="entry name" value="PTS_EIIA_TYPE_2"/>
    <property type="match status" value="1"/>
</dbReference>
<dbReference type="AlphaFoldDB" id="A0A1Q8E9V3"/>
<dbReference type="Gene3D" id="1.10.1790.10">
    <property type="entry name" value="PRD domain"/>
    <property type="match status" value="1"/>
</dbReference>
<dbReference type="Pfam" id="PF00874">
    <property type="entry name" value="PRD"/>
    <property type="match status" value="1"/>
</dbReference>
<dbReference type="PANTHER" id="PTHR30185">
    <property type="entry name" value="CRYPTIC BETA-GLUCOSIDE BGL OPERON ANTITERMINATOR"/>
    <property type="match status" value="1"/>
</dbReference>
<dbReference type="InterPro" id="IPR036390">
    <property type="entry name" value="WH_DNA-bd_sf"/>
</dbReference>
<dbReference type="OrthoDB" id="95158at2"/>
<dbReference type="InterPro" id="IPR002178">
    <property type="entry name" value="PTS_EIIA_type-2_dom"/>
</dbReference>
<evidence type="ECO:0000313" key="6">
    <source>
        <dbReference type="EMBL" id="OLF48562.1"/>
    </source>
</evidence>
<gene>
    <name evidence="6" type="ORF">BU202_02795</name>
</gene>
<dbReference type="InterPro" id="IPR036634">
    <property type="entry name" value="PRD_sf"/>
</dbReference>
<protein>
    <submittedName>
        <fullName evidence="6">Uncharacterized protein</fullName>
    </submittedName>
</protein>
<comment type="caution">
    <text evidence="6">The sequence shown here is derived from an EMBL/GenBank/DDBJ whole genome shotgun (WGS) entry which is preliminary data.</text>
</comment>
<proteinExistence type="predicted"/>
<dbReference type="InterPro" id="IPR050661">
    <property type="entry name" value="BglG_antiterminators"/>
</dbReference>
<evidence type="ECO:0000256" key="3">
    <source>
        <dbReference type="ARBA" id="ARBA00023163"/>
    </source>
</evidence>
<dbReference type="Proteomes" id="UP000186890">
    <property type="component" value="Unassembled WGS sequence"/>
</dbReference>
<dbReference type="GO" id="GO:0006355">
    <property type="term" value="P:regulation of DNA-templated transcription"/>
    <property type="evidence" value="ECO:0007669"/>
    <property type="project" value="InterPro"/>
</dbReference>
<dbReference type="PROSITE" id="PS51372">
    <property type="entry name" value="PRD_2"/>
    <property type="match status" value="1"/>
</dbReference>
<reference evidence="7" key="1">
    <citation type="submission" date="2016-12" db="EMBL/GenBank/DDBJ databases">
        <authorList>
            <person name="Gulvik C.A."/>
        </authorList>
    </citation>
    <scope>NUCLEOTIDE SEQUENCE [LARGE SCALE GENOMIC DNA]</scope>
    <source>
        <strain evidence="7">NED12-00049-6B</strain>
    </source>
</reference>
<dbReference type="Gene3D" id="1.10.10.10">
    <property type="entry name" value="Winged helix-like DNA-binding domain superfamily/Winged helix DNA-binding domain"/>
    <property type="match status" value="1"/>
</dbReference>
<dbReference type="SUPFAM" id="SSF63520">
    <property type="entry name" value="PTS-regulatory domain, PRD"/>
    <property type="match status" value="1"/>
</dbReference>
<evidence type="ECO:0000259" key="4">
    <source>
        <dbReference type="PROSITE" id="PS51094"/>
    </source>
</evidence>
<dbReference type="Pfam" id="PF08279">
    <property type="entry name" value="HTH_11"/>
    <property type="match status" value="1"/>
</dbReference>
<keyword evidence="7" id="KW-1185">Reference proteome</keyword>
<organism evidence="6 7">
    <name type="scientific">Streptococcus cuniculi</name>
    <dbReference type="NCBI Taxonomy" id="1432788"/>
    <lineage>
        <taxon>Bacteria</taxon>
        <taxon>Bacillati</taxon>
        <taxon>Bacillota</taxon>
        <taxon>Bacilli</taxon>
        <taxon>Lactobacillales</taxon>
        <taxon>Streptococcaceae</taxon>
        <taxon>Streptococcus</taxon>
    </lineage>
</organism>
<feature type="domain" description="PRD" evidence="5">
    <location>
        <begin position="257"/>
        <end position="364"/>
    </location>
</feature>